<comment type="caution">
    <text evidence="5">The sequence shown here is derived from an EMBL/GenBank/DDBJ whole genome shotgun (WGS) entry which is preliminary data.</text>
</comment>
<gene>
    <name evidence="5" type="ORF">GCM10007100_34190</name>
</gene>
<dbReference type="Proteomes" id="UP000644507">
    <property type="component" value="Unassembled WGS sequence"/>
</dbReference>
<proteinExistence type="predicted"/>
<dbReference type="InterPro" id="IPR025640">
    <property type="entry name" value="GYF_2"/>
</dbReference>
<evidence type="ECO:0008006" key="7">
    <source>
        <dbReference type="Google" id="ProtNLM"/>
    </source>
</evidence>
<keyword evidence="6" id="KW-1185">Reference proteome</keyword>
<evidence type="ECO:0000259" key="4">
    <source>
        <dbReference type="Pfam" id="PF14237"/>
    </source>
</evidence>
<organism evidence="5 6">
    <name type="scientific">Roseibacillus persicicus</name>
    <dbReference type="NCBI Taxonomy" id="454148"/>
    <lineage>
        <taxon>Bacteria</taxon>
        <taxon>Pseudomonadati</taxon>
        <taxon>Verrucomicrobiota</taxon>
        <taxon>Verrucomicrobiia</taxon>
        <taxon>Verrucomicrobiales</taxon>
        <taxon>Verrucomicrobiaceae</taxon>
        <taxon>Roseibacillus</taxon>
    </lineage>
</organism>
<evidence type="ECO:0000313" key="6">
    <source>
        <dbReference type="Proteomes" id="UP000644507"/>
    </source>
</evidence>
<evidence type="ECO:0000313" key="5">
    <source>
        <dbReference type="EMBL" id="GHC63789.1"/>
    </source>
</evidence>
<reference evidence="5" key="1">
    <citation type="journal article" date="2014" name="Int. J. Syst. Evol. Microbiol.">
        <title>Complete genome sequence of Corynebacterium casei LMG S-19264T (=DSM 44701T), isolated from a smear-ripened cheese.</title>
        <authorList>
            <consortium name="US DOE Joint Genome Institute (JGI-PGF)"/>
            <person name="Walter F."/>
            <person name="Albersmeier A."/>
            <person name="Kalinowski J."/>
            <person name="Ruckert C."/>
        </authorList>
    </citation>
    <scope>NUCLEOTIDE SEQUENCE</scope>
    <source>
        <strain evidence="5">KCTC 12988</strain>
    </source>
</reference>
<dbReference type="InterPro" id="IPR025241">
    <property type="entry name" value="DUF4190"/>
</dbReference>
<sequence length="198" mass="20731">MWFYAKNGEQHGPVEADDLRSRLKSGDLSNGTLVWREGMAQWTPLGEVLELREPVPAATVEAAPAGETESVPSPSQPQPATRMVQPSPQLVAPVQQNTMALVSMILGIVSVVFCTGGFLTGIPAIICGHIARKQFRNSPTPQTGEGMATAGLILGYLMTILSILVIVAYIVFVVVAVGSAATSASPMPVPSPSPSLAP</sequence>
<feature type="region of interest" description="Disordered" evidence="1">
    <location>
        <begin position="61"/>
        <end position="83"/>
    </location>
</feature>
<keyword evidence="2" id="KW-0472">Membrane</keyword>
<dbReference type="Pfam" id="PF14237">
    <property type="entry name" value="GYF_2"/>
    <property type="match status" value="1"/>
</dbReference>
<dbReference type="EMBL" id="BMXI01000017">
    <property type="protein sequence ID" value="GHC63789.1"/>
    <property type="molecule type" value="Genomic_DNA"/>
</dbReference>
<dbReference type="RefSeq" id="WP_189572770.1">
    <property type="nucleotide sequence ID" value="NZ_BMXI01000017.1"/>
</dbReference>
<dbReference type="AlphaFoldDB" id="A0A918WQ83"/>
<feature type="domain" description="GYF" evidence="4">
    <location>
        <begin position="2"/>
        <end position="51"/>
    </location>
</feature>
<accession>A0A918WQ83</accession>
<evidence type="ECO:0000259" key="3">
    <source>
        <dbReference type="Pfam" id="PF13828"/>
    </source>
</evidence>
<name>A0A918WQ83_9BACT</name>
<feature type="transmembrane region" description="Helical" evidence="2">
    <location>
        <begin position="151"/>
        <end position="177"/>
    </location>
</feature>
<evidence type="ECO:0000256" key="2">
    <source>
        <dbReference type="SAM" id="Phobius"/>
    </source>
</evidence>
<dbReference type="Pfam" id="PF13828">
    <property type="entry name" value="DUF4190"/>
    <property type="match status" value="1"/>
</dbReference>
<evidence type="ECO:0000256" key="1">
    <source>
        <dbReference type="SAM" id="MobiDB-lite"/>
    </source>
</evidence>
<keyword evidence="2" id="KW-0812">Transmembrane</keyword>
<feature type="domain" description="DUF4190" evidence="3">
    <location>
        <begin position="99"/>
        <end position="164"/>
    </location>
</feature>
<protein>
    <recommendedName>
        <fullName evidence="7">GYF domain-containing protein</fullName>
    </recommendedName>
</protein>
<feature type="transmembrane region" description="Helical" evidence="2">
    <location>
        <begin position="105"/>
        <end position="131"/>
    </location>
</feature>
<reference evidence="5" key="2">
    <citation type="submission" date="2020-09" db="EMBL/GenBank/DDBJ databases">
        <authorList>
            <person name="Sun Q."/>
            <person name="Kim S."/>
        </authorList>
    </citation>
    <scope>NUCLEOTIDE SEQUENCE</scope>
    <source>
        <strain evidence="5">KCTC 12988</strain>
    </source>
</reference>
<keyword evidence="2" id="KW-1133">Transmembrane helix</keyword>